<evidence type="ECO:0000259" key="2">
    <source>
        <dbReference type="Pfam" id="PF04116"/>
    </source>
</evidence>
<reference evidence="3" key="1">
    <citation type="submission" date="2019-08" db="EMBL/GenBank/DDBJ databases">
        <authorList>
            <person name="Kucharzyk K."/>
            <person name="Murdoch R.W."/>
            <person name="Higgins S."/>
            <person name="Loffler F."/>
        </authorList>
    </citation>
    <scope>NUCLEOTIDE SEQUENCE</scope>
</reference>
<dbReference type="GO" id="GO:0005506">
    <property type="term" value="F:iron ion binding"/>
    <property type="evidence" value="ECO:0007669"/>
    <property type="project" value="InterPro"/>
</dbReference>
<dbReference type="EMBL" id="VSSQ01143283">
    <property type="protein sequence ID" value="MPN63608.1"/>
    <property type="molecule type" value="Genomic_DNA"/>
</dbReference>
<comment type="caution">
    <text evidence="3">The sequence shown here is derived from an EMBL/GenBank/DDBJ whole genome shotgun (WGS) entry which is preliminary data.</text>
</comment>
<protein>
    <recommendedName>
        <fullName evidence="2">Fatty acid hydroxylase domain-containing protein</fullName>
    </recommendedName>
</protein>
<gene>
    <name evidence="3" type="ORF">SDC9_211372</name>
</gene>
<keyword evidence="1" id="KW-1133">Transmembrane helix</keyword>
<keyword evidence="1" id="KW-0812">Transmembrane</keyword>
<name>A0A645JIV1_9ZZZZ</name>
<keyword evidence="1" id="KW-0472">Membrane</keyword>
<dbReference type="InterPro" id="IPR006694">
    <property type="entry name" value="Fatty_acid_hydroxylase"/>
</dbReference>
<evidence type="ECO:0000313" key="3">
    <source>
        <dbReference type="EMBL" id="MPN63608.1"/>
    </source>
</evidence>
<sequence length="148" mass="16454">MTFWADNRNHLLDDLIRDAILAAVALAIGAEPGQFVGIVLLTRALQSLHHANVRLGFGPFEPVLVSPVFHRRHHAIGTGLEGARRGCNFAVLLPVWDLWFGTADFSRRIEATGIRDQLPQPLGRGRDYGAGFWSQQWLGLKRLINHSA</sequence>
<dbReference type="AlphaFoldDB" id="A0A645JIV1"/>
<dbReference type="GO" id="GO:0008610">
    <property type="term" value="P:lipid biosynthetic process"/>
    <property type="evidence" value="ECO:0007669"/>
    <property type="project" value="InterPro"/>
</dbReference>
<evidence type="ECO:0000256" key="1">
    <source>
        <dbReference type="SAM" id="Phobius"/>
    </source>
</evidence>
<proteinExistence type="predicted"/>
<organism evidence="3">
    <name type="scientific">bioreactor metagenome</name>
    <dbReference type="NCBI Taxonomy" id="1076179"/>
    <lineage>
        <taxon>unclassified sequences</taxon>
        <taxon>metagenomes</taxon>
        <taxon>ecological metagenomes</taxon>
    </lineage>
</organism>
<accession>A0A645JIV1</accession>
<dbReference type="GO" id="GO:0016491">
    <property type="term" value="F:oxidoreductase activity"/>
    <property type="evidence" value="ECO:0007669"/>
    <property type="project" value="InterPro"/>
</dbReference>
<dbReference type="Pfam" id="PF04116">
    <property type="entry name" value="FA_hydroxylase"/>
    <property type="match status" value="1"/>
</dbReference>
<feature type="transmembrane region" description="Helical" evidence="1">
    <location>
        <begin position="20"/>
        <end position="41"/>
    </location>
</feature>
<feature type="domain" description="Fatty acid hydroxylase" evidence="2">
    <location>
        <begin position="1"/>
        <end position="102"/>
    </location>
</feature>